<dbReference type="Proteomes" id="UP000003786">
    <property type="component" value="Chromosome 1"/>
</dbReference>
<reference evidence="3 4" key="1">
    <citation type="journal article" date="2012" name="MBio">
        <title>Comparative genome analysis of three eukaryotic parasites with differing abilities to transform leukocytes reveals key mediators of Theileria-induced leukocyte transformation.</title>
        <authorList>
            <person name="Hayashida K."/>
            <person name="Hara Y."/>
            <person name="Abe T."/>
            <person name="Yamasaki C."/>
            <person name="Toyoda A."/>
            <person name="Kosuge T."/>
            <person name="Suzuki Y."/>
            <person name="Sato Y."/>
            <person name="Kawashima S."/>
            <person name="Katayama T."/>
            <person name="Wakaguri H."/>
            <person name="Inoue N."/>
            <person name="Homma K."/>
            <person name="Tada-Umezaki M."/>
            <person name="Yagi Y."/>
            <person name="Fujii Y."/>
            <person name="Habara T."/>
            <person name="Kanehisa M."/>
            <person name="Watanabe H."/>
            <person name="Ito K."/>
            <person name="Gojobori T."/>
            <person name="Sugawara H."/>
            <person name="Imanishi T."/>
            <person name="Weir W."/>
            <person name="Gardner M."/>
            <person name="Pain A."/>
            <person name="Shiels B."/>
            <person name="Hattori M."/>
            <person name="Nene V."/>
            <person name="Sugimoto C."/>
        </authorList>
    </citation>
    <scope>NUCLEOTIDE SEQUENCE [LARGE SCALE GENOMIC DNA]</scope>
    <source>
        <strain evidence="3 4">Shintoku</strain>
    </source>
</reference>
<feature type="region of interest" description="Disordered" evidence="1">
    <location>
        <begin position="58"/>
        <end position="91"/>
    </location>
</feature>
<dbReference type="RefSeq" id="XP_009689409.1">
    <property type="nucleotide sequence ID" value="XM_009691114.1"/>
</dbReference>
<organism evidence="3 4">
    <name type="scientific">Theileria orientalis strain Shintoku</name>
    <dbReference type="NCBI Taxonomy" id="869250"/>
    <lineage>
        <taxon>Eukaryota</taxon>
        <taxon>Sar</taxon>
        <taxon>Alveolata</taxon>
        <taxon>Apicomplexa</taxon>
        <taxon>Aconoidasida</taxon>
        <taxon>Piroplasmida</taxon>
        <taxon>Theileriidae</taxon>
        <taxon>Theileria</taxon>
    </lineage>
</organism>
<gene>
    <name evidence="3" type="ORF">TOT_010000570</name>
</gene>
<sequence>MLAELMPVACWALVPFTFPAAWASPAPRARGVWSTSVPSPGLHTPVLNVKTLDKFAPSPASFGHGLPSPRRPLEMTTPTTATPNSPRRSPPTIGVFSGCFVYDPRTHSHSRPGLVTFSC</sequence>
<name>J4C7I7_THEOR</name>
<keyword evidence="4" id="KW-1185">Reference proteome</keyword>
<evidence type="ECO:0000313" key="4">
    <source>
        <dbReference type="Proteomes" id="UP000003786"/>
    </source>
</evidence>
<protein>
    <recommendedName>
        <fullName evidence="5">Secreted protein</fullName>
    </recommendedName>
</protein>
<keyword evidence="2" id="KW-0732">Signal</keyword>
<dbReference type="VEuPathDB" id="PiroplasmaDB:TOT_010000570"/>
<dbReference type="AlphaFoldDB" id="J4C7I7"/>
<evidence type="ECO:0000256" key="1">
    <source>
        <dbReference type="SAM" id="MobiDB-lite"/>
    </source>
</evidence>
<feature type="chain" id="PRO_5003778160" description="Secreted protein" evidence="2">
    <location>
        <begin position="24"/>
        <end position="119"/>
    </location>
</feature>
<dbReference type="GeneID" id="20713469"/>
<evidence type="ECO:0008006" key="5">
    <source>
        <dbReference type="Google" id="ProtNLM"/>
    </source>
</evidence>
<accession>J4C7I7</accession>
<evidence type="ECO:0000256" key="2">
    <source>
        <dbReference type="SAM" id="SignalP"/>
    </source>
</evidence>
<evidence type="ECO:0000313" key="3">
    <source>
        <dbReference type="EMBL" id="BAM39108.1"/>
    </source>
</evidence>
<feature type="signal peptide" evidence="2">
    <location>
        <begin position="1"/>
        <end position="23"/>
    </location>
</feature>
<feature type="compositionally biased region" description="Polar residues" evidence="1">
    <location>
        <begin position="76"/>
        <end position="87"/>
    </location>
</feature>
<dbReference type="KEGG" id="tot:TOT_010000570"/>
<dbReference type="EMBL" id="AP011946">
    <property type="protein sequence ID" value="BAM39108.1"/>
    <property type="molecule type" value="Genomic_DNA"/>
</dbReference>
<proteinExistence type="predicted"/>